<feature type="transmembrane region" description="Helical" evidence="12">
    <location>
        <begin position="176"/>
        <end position="194"/>
    </location>
</feature>
<comment type="subcellular location">
    <subcellularLocation>
        <location evidence="1">Membrane</location>
        <topology evidence="1">Multi-pass membrane protein</topology>
    </subcellularLocation>
</comment>
<feature type="transmembrane region" description="Helical" evidence="12">
    <location>
        <begin position="290"/>
        <end position="311"/>
    </location>
</feature>
<evidence type="ECO:0000256" key="4">
    <source>
        <dbReference type="ARBA" id="ARBA00022679"/>
    </source>
</evidence>
<dbReference type="eggNOG" id="KOG3071">
    <property type="taxonomic scope" value="Eukaryota"/>
</dbReference>
<keyword evidence="8 12" id="KW-0443">Lipid metabolism</keyword>
<evidence type="ECO:0000313" key="14">
    <source>
        <dbReference type="EMBL" id="EDO18980.1"/>
    </source>
</evidence>
<keyword evidence="5 12" id="KW-0812">Transmembrane</keyword>
<evidence type="ECO:0000256" key="3">
    <source>
        <dbReference type="ARBA" id="ARBA00022516"/>
    </source>
</evidence>
<feature type="compositionally biased region" description="Low complexity" evidence="13">
    <location>
        <begin position="426"/>
        <end position="439"/>
    </location>
</feature>
<dbReference type="PANTHER" id="PTHR11157:SF134">
    <property type="entry name" value="ELONGATION OF FATTY ACIDS PROTEIN 1-RELATED"/>
    <property type="match status" value="1"/>
</dbReference>
<feature type="transmembrane region" description="Helical" evidence="12">
    <location>
        <begin position="345"/>
        <end position="365"/>
    </location>
</feature>
<dbReference type="InterPro" id="IPR002076">
    <property type="entry name" value="ELO_fam"/>
</dbReference>
<evidence type="ECO:0000256" key="11">
    <source>
        <dbReference type="ARBA" id="ARBA00047375"/>
    </source>
</evidence>
<dbReference type="OrthoDB" id="434092at2759"/>
<dbReference type="EC" id="2.3.1.-" evidence="12"/>
<comment type="catalytic activity">
    <reaction evidence="11">
        <text>a very-long-chain acyl-CoA + malonyl-CoA + H(+) = a very-long-chain 3-oxoacyl-CoA + CO2 + CoA</text>
        <dbReference type="Rhea" id="RHEA:32727"/>
        <dbReference type="ChEBI" id="CHEBI:15378"/>
        <dbReference type="ChEBI" id="CHEBI:16526"/>
        <dbReference type="ChEBI" id="CHEBI:57287"/>
        <dbReference type="ChEBI" id="CHEBI:57384"/>
        <dbReference type="ChEBI" id="CHEBI:90725"/>
        <dbReference type="ChEBI" id="CHEBI:90736"/>
        <dbReference type="EC" id="2.3.1.199"/>
    </reaction>
</comment>
<evidence type="ECO:0000256" key="2">
    <source>
        <dbReference type="ARBA" id="ARBA00007263"/>
    </source>
</evidence>
<evidence type="ECO:0000313" key="15">
    <source>
        <dbReference type="Proteomes" id="UP000000267"/>
    </source>
</evidence>
<feature type="transmembrane region" description="Helical" evidence="12">
    <location>
        <begin position="215"/>
        <end position="237"/>
    </location>
</feature>
<evidence type="ECO:0000256" key="1">
    <source>
        <dbReference type="ARBA" id="ARBA00004141"/>
    </source>
</evidence>
<sequence>MLCFAFAQALPLPLPPHRRFHGQIGMPMPTLPLLSLHLSIPIFQQHQHQQTPSHFISYIKRTHSSPSLVIPFIPGSNLLYSHHPPIHSLSLSLPPTMSANDTLVDSATATAASFAASSTDIFNSNSWNFVPTVDRPFFNIYLWDHFDRIATWVSNGKFIPSQFTFEQGKGLPLSELNSALIAIALYYVIILGGSKVMQKRQNPVSFNYIFQLHNLFLTFASFTLLILMVEQLFPIIYRNGIFYAICNYGSWTQPMVTLYYLNYLVKYYEFIDTFFLVLKKKNLTFLHTYHHGATALLCYTQIVGATIVSWVPITLNLAVHCLMYWYYFLAARGIRVWWKEWVTRFQIIQFILDVAFIYFIAYQKIAQEYITVLPMCGECVGSTTAALSGASIITSYLFLFCAFYIEVYKRSGAKKRASAAEKKDSSSASAASTATSAQDSDLRKRK</sequence>
<keyword evidence="3 12" id="KW-0444">Lipid biosynthesis</keyword>
<evidence type="ECO:0000256" key="13">
    <source>
        <dbReference type="SAM" id="MobiDB-lite"/>
    </source>
</evidence>
<dbReference type="EMBL" id="DS480383">
    <property type="protein sequence ID" value="EDO18980.1"/>
    <property type="molecule type" value="Genomic_DNA"/>
</dbReference>
<protein>
    <recommendedName>
        <fullName evidence="12">Elongation of fatty acids protein</fullName>
        <ecNumber evidence="12">2.3.1.-</ecNumber>
    </recommendedName>
</protein>
<evidence type="ECO:0000256" key="8">
    <source>
        <dbReference type="ARBA" id="ARBA00023098"/>
    </source>
</evidence>
<keyword evidence="7 12" id="KW-1133">Transmembrane helix</keyword>
<dbReference type="HOGENOM" id="CLU_048483_6_1_1"/>
<dbReference type="OMA" id="CAKNLNA"/>
<dbReference type="InterPro" id="IPR030457">
    <property type="entry name" value="ELO_CS"/>
</dbReference>
<keyword evidence="9 12" id="KW-0472">Membrane</keyword>
<organism evidence="15">
    <name type="scientific">Vanderwaltozyma polyspora (strain ATCC 22028 / DSM 70294 / BCRC 21397 / CBS 2163 / NBRC 10782 / NRRL Y-8283 / UCD 57-17)</name>
    <name type="common">Kluyveromyces polysporus</name>
    <dbReference type="NCBI Taxonomy" id="436907"/>
    <lineage>
        <taxon>Eukaryota</taxon>
        <taxon>Fungi</taxon>
        <taxon>Dikarya</taxon>
        <taxon>Ascomycota</taxon>
        <taxon>Saccharomycotina</taxon>
        <taxon>Saccharomycetes</taxon>
        <taxon>Saccharomycetales</taxon>
        <taxon>Saccharomycetaceae</taxon>
        <taxon>Vanderwaltozyma</taxon>
    </lineage>
</organism>
<gene>
    <name evidence="14" type="ORF">Kpol_2002p51</name>
</gene>
<dbReference type="GO" id="GO:0034625">
    <property type="term" value="P:fatty acid elongation, monounsaturated fatty acid"/>
    <property type="evidence" value="ECO:0007669"/>
    <property type="project" value="TreeGrafter"/>
</dbReference>
<evidence type="ECO:0000256" key="9">
    <source>
        <dbReference type="ARBA" id="ARBA00023136"/>
    </source>
</evidence>
<keyword evidence="10 12" id="KW-0275">Fatty acid biosynthesis</keyword>
<dbReference type="GO" id="GO:0005789">
    <property type="term" value="C:endoplasmic reticulum membrane"/>
    <property type="evidence" value="ECO:0007669"/>
    <property type="project" value="TreeGrafter"/>
</dbReference>
<keyword evidence="6 12" id="KW-0276">Fatty acid metabolism</keyword>
<name>A7TFG6_VANPO</name>
<evidence type="ECO:0000256" key="5">
    <source>
        <dbReference type="ARBA" id="ARBA00022692"/>
    </source>
</evidence>
<dbReference type="PhylomeDB" id="A7TFG6"/>
<dbReference type="Pfam" id="PF01151">
    <property type="entry name" value="ELO"/>
    <property type="match status" value="1"/>
</dbReference>
<dbReference type="GO" id="GO:0042761">
    <property type="term" value="P:very long-chain fatty acid biosynthetic process"/>
    <property type="evidence" value="ECO:0007669"/>
    <property type="project" value="TreeGrafter"/>
</dbReference>
<evidence type="ECO:0000256" key="12">
    <source>
        <dbReference type="RuleBase" id="RU361115"/>
    </source>
</evidence>
<feature type="transmembrane region" description="Helical" evidence="12">
    <location>
        <begin position="385"/>
        <end position="405"/>
    </location>
</feature>
<evidence type="ECO:0000256" key="6">
    <source>
        <dbReference type="ARBA" id="ARBA00022832"/>
    </source>
</evidence>
<proteinExistence type="inferred from homology"/>
<reference evidence="14 15" key="1">
    <citation type="journal article" date="2007" name="Proc. Natl. Acad. Sci. U.S.A.">
        <title>Independent sorting-out of thousands of duplicated gene pairs in two yeast species descended from a whole-genome duplication.</title>
        <authorList>
            <person name="Scannell D.R."/>
            <person name="Frank A.C."/>
            <person name="Conant G.C."/>
            <person name="Byrne K.P."/>
            <person name="Woolfit M."/>
            <person name="Wolfe K.H."/>
        </authorList>
    </citation>
    <scope>NUCLEOTIDE SEQUENCE [LARGE SCALE GENOMIC DNA]</scope>
    <source>
        <strain evidence="15">ATCC 22028 / DSM 70294 / BCRC 21397 / CBS 2163 / NBRC 10782 / NRRL Y-8283 / UCD 57-17</strain>
    </source>
</reference>
<dbReference type="InParanoid" id="A7TFG6"/>
<dbReference type="PANTHER" id="PTHR11157">
    <property type="entry name" value="FATTY ACID ACYL TRANSFERASE-RELATED"/>
    <property type="match status" value="1"/>
</dbReference>
<evidence type="ECO:0000256" key="10">
    <source>
        <dbReference type="ARBA" id="ARBA00023160"/>
    </source>
</evidence>
<dbReference type="GO" id="GO:0030148">
    <property type="term" value="P:sphingolipid biosynthetic process"/>
    <property type="evidence" value="ECO:0007669"/>
    <property type="project" value="TreeGrafter"/>
</dbReference>
<accession>A7TFG6</accession>
<feature type="transmembrane region" description="Helical" evidence="12">
    <location>
        <begin position="317"/>
        <end position="338"/>
    </location>
</feature>
<dbReference type="RefSeq" id="XP_001646838.1">
    <property type="nucleotide sequence ID" value="XM_001646788.1"/>
</dbReference>
<keyword evidence="4 12" id="KW-0808">Transferase</keyword>
<dbReference type="Proteomes" id="UP000000267">
    <property type="component" value="Unassembled WGS sequence"/>
</dbReference>
<dbReference type="AlphaFoldDB" id="A7TFG6"/>
<comment type="catalytic activity">
    <reaction evidence="12">
        <text>an acyl-CoA + malonyl-CoA + H(+) = a 3-oxoacyl-CoA + CO2 + CoA</text>
        <dbReference type="Rhea" id="RHEA:50252"/>
        <dbReference type="ChEBI" id="CHEBI:15378"/>
        <dbReference type="ChEBI" id="CHEBI:16526"/>
        <dbReference type="ChEBI" id="CHEBI:57287"/>
        <dbReference type="ChEBI" id="CHEBI:57384"/>
        <dbReference type="ChEBI" id="CHEBI:58342"/>
        <dbReference type="ChEBI" id="CHEBI:90726"/>
    </reaction>
    <physiologicalReaction direction="left-to-right" evidence="12">
        <dbReference type="Rhea" id="RHEA:50253"/>
    </physiologicalReaction>
</comment>
<dbReference type="KEGG" id="vpo:Kpol_2002p51"/>
<dbReference type="GeneID" id="5547306"/>
<dbReference type="PROSITE" id="PS01188">
    <property type="entry name" value="ELO"/>
    <property type="match status" value="1"/>
</dbReference>
<dbReference type="STRING" id="436907.A7TFG6"/>
<evidence type="ECO:0000256" key="7">
    <source>
        <dbReference type="ARBA" id="ARBA00022989"/>
    </source>
</evidence>
<dbReference type="GO" id="GO:0034626">
    <property type="term" value="P:fatty acid elongation, polyunsaturated fatty acid"/>
    <property type="evidence" value="ECO:0007669"/>
    <property type="project" value="TreeGrafter"/>
</dbReference>
<keyword evidence="15" id="KW-1185">Reference proteome</keyword>
<feature type="region of interest" description="Disordered" evidence="13">
    <location>
        <begin position="420"/>
        <end position="446"/>
    </location>
</feature>
<comment type="similarity">
    <text evidence="2 12">Belongs to the ELO family.</text>
</comment>
<dbReference type="GO" id="GO:0019367">
    <property type="term" value="P:fatty acid elongation, saturated fatty acid"/>
    <property type="evidence" value="ECO:0007669"/>
    <property type="project" value="TreeGrafter"/>
</dbReference>
<feature type="transmembrane region" description="Helical" evidence="12">
    <location>
        <begin position="257"/>
        <end position="278"/>
    </location>
</feature>
<dbReference type="GO" id="GO:0009922">
    <property type="term" value="F:fatty acid elongase activity"/>
    <property type="evidence" value="ECO:0007669"/>
    <property type="project" value="UniProtKB-EC"/>
</dbReference>